<keyword evidence="14" id="KW-1185">Reference proteome</keyword>
<organism evidence="13 14">
    <name type="scientific">Cuscuta europaea</name>
    <name type="common">European dodder</name>
    <dbReference type="NCBI Taxonomy" id="41803"/>
    <lineage>
        <taxon>Eukaryota</taxon>
        <taxon>Viridiplantae</taxon>
        <taxon>Streptophyta</taxon>
        <taxon>Embryophyta</taxon>
        <taxon>Tracheophyta</taxon>
        <taxon>Spermatophyta</taxon>
        <taxon>Magnoliopsida</taxon>
        <taxon>eudicotyledons</taxon>
        <taxon>Gunneridae</taxon>
        <taxon>Pentapetalae</taxon>
        <taxon>asterids</taxon>
        <taxon>lamiids</taxon>
        <taxon>Solanales</taxon>
        <taxon>Convolvulaceae</taxon>
        <taxon>Cuscuteae</taxon>
        <taxon>Cuscuta</taxon>
        <taxon>Cuscuta subgen. Cuscuta</taxon>
    </lineage>
</organism>
<name>A0A9P0ZEU4_CUSEU</name>
<dbReference type="AlphaFoldDB" id="A0A9P0ZEU4"/>
<dbReference type="GO" id="GO:0008270">
    <property type="term" value="F:zinc ion binding"/>
    <property type="evidence" value="ECO:0007669"/>
    <property type="project" value="UniProtKB-KW"/>
</dbReference>
<evidence type="ECO:0000256" key="10">
    <source>
        <dbReference type="PROSITE-ProRule" id="PRU00325"/>
    </source>
</evidence>
<proteinExistence type="inferred from homology"/>
<evidence type="ECO:0000256" key="9">
    <source>
        <dbReference type="ARBA" id="ARBA00023136"/>
    </source>
</evidence>
<evidence type="ECO:0000256" key="2">
    <source>
        <dbReference type="ARBA" id="ARBA00007349"/>
    </source>
</evidence>
<evidence type="ECO:0000259" key="12">
    <source>
        <dbReference type="PROSITE" id="PS50966"/>
    </source>
</evidence>
<comment type="caution">
    <text evidence="13">The sequence shown here is derived from an EMBL/GenBank/DDBJ whole genome shotgun (WGS) entry which is preliminary data.</text>
</comment>
<keyword evidence="6" id="KW-0934">Plastid</keyword>
<dbReference type="InterPro" id="IPR006564">
    <property type="entry name" value="Znf_PMZ"/>
</dbReference>
<keyword evidence="6" id="KW-1001">Plastid inner membrane</keyword>
<dbReference type="InterPro" id="IPR030676">
    <property type="entry name" value="CitT-rel"/>
</dbReference>
<evidence type="ECO:0000256" key="3">
    <source>
        <dbReference type="ARBA" id="ARBA00022692"/>
    </source>
</evidence>
<feature type="region of interest" description="Disordered" evidence="11">
    <location>
        <begin position="142"/>
        <end position="168"/>
    </location>
</feature>
<keyword evidence="7" id="KW-0862">Zinc</keyword>
<evidence type="ECO:0000256" key="5">
    <source>
        <dbReference type="ARBA" id="ARBA00022771"/>
    </source>
</evidence>
<evidence type="ECO:0000256" key="8">
    <source>
        <dbReference type="ARBA" id="ARBA00022989"/>
    </source>
</evidence>
<keyword evidence="5 10" id="KW-0863">Zinc-finger</keyword>
<dbReference type="SMART" id="SM00575">
    <property type="entry name" value="ZnF_PMZ"/>
    <property type="match status" value="1"/>
</dbReference>
<evidence type="ECO:0000256" key="7">
    <source>
        <dbReference type="ARBA" id="ARBA00022833"/>
    </source>
</evidence>
<evidence type="ECO:0000256" key="1">
    <source>
        <dbReference type="ARBA" id="ARBA00004478"/>
    </source>
</evidence>
<dbReference type="EMBL" id="CAMAPE010000035">
    <property type="protein sequence ID" value="CAH9098040.1"/>
    <property type="molecule type" value="Genomic_DNA"/>
</dbReference>
<dbReference type="GO" id="GO:0009706">
    <property type="term" value="C:chloroplast inner membrane"/>
    <property type="evidence" value="ECO:0007669"/>
    <property type="project" value="UniProtKB-SubCell"/>
</dbReference>
<dbReference type="Proteomes" id="UP001152484">
    <property type="component" value="Unassembled WGS sequence"/>
</dbReference>
<accession>A0A9P0ZEU4</accession>
<evidence type="ECO:0000256" key="11">
    <source>
        <dbReference type="SAM" id="MobiDB-lite"/>
    </source>
</evidence>
<dbReference type="Pfam" id="PF04434">
    <property type="entry name" value="SWIM"/>
    <property type="match status" value="1"/>
</dbReference>
<evidence type="ECO:0000256" key="4">
    <source>
        <dbReference type="ARBA" id="ARBA00022723"/>
    </source>
</evidence>
<keyword evidence="4" id="KW-0479">Metal-binding</keyword>
<evidence type="ECO:0000256" key="6">
    <source>
        <dbReference type="ARBA" id="ARBA00022780"/>
    </source>
</evidence>
<dbReference type="InterPro" id="IPR001898">
    <property type="entry name" value="SLC13A/DASS"/>
</dbReference>
<dbReference type="OrthoDB" id="1939383at2759"/>
<keyword evidence="8" id="KW-1133">Transmembrane helix</keyword>
<evidence type="ECO:0000313" key="13">
    <source>
        <dbReference type="EMBL" id="CAH9098040.1"/>
    </source>
</evidence>
<feature type="domain" description="SWIM-type" evidence="12">
    <location>
        <begin position="67"/>
        <end position="99"/>
    </location>
</feature>
<dbReference type="PROSITE" id="PS50966">
    <property type="entry name" value="ZF_SWIM"/>
    <property type="match status" value="1"/>
</dbReference>
<sequence length="168" mass="19268">MVTGVVTWKECLAESVAWDTLTWFAALIAMADYLNKYGLISWFSETVVKIIFNGDDGYDVKCGSHQYKVRLHASTCSCRAWDLSGIPCPHVVCAIFDKGEDAEQYVDHCYFKQVYQTIYSYHLQLMNEELLWTRTQNNDIVPPIPKTLSGRSKKKREREATEGPSKEK</sequence>
<dbReference type="GO" id="GO:0015140">
    <property type="term" value="F:malate transmembrane transporter activity"/>
    <property type="evidence" value="ECO:0007669"/>
    <property type="project" value="UniProtKB-ARBA"/>
</dbReference>
<reference evidence="13" key="1">
    <citation type="submission" date="2022-07" db="EMBL/GenBank/DDBJ databases">
        <authorList>
            <person name="Macas J."/>
            <person name="Novak P."/>
            <person name="Neumann P."/>
        </authorList>
    </citation>
    <scope>NUCLEOTIDE SEQUENCE</scope>
</reference>
<gene>
    <name evidence="13" type="ORF">CEURO_LOCUS14130</name>
</gene>
<dbReference type="InterPro" id="IPR007527">
    <property type="entry name" value="Znf_SWIM"/>
</dbReference>
<keyword evidence="3" id="KW-0812">Transmembrane</keyword>
<feature type="compositionally biased region" description="Basic and acidic residues" evidence="11">
    <location>
        <begin position="157"/>
        <end position="168"/>
    </location>
</feature>
<dbReference type="Pfam" id="PF00939">
    <property type="entry name" value="Na_sulph_symp"/>
    <property type="match status" value="1"/>
</dbReference>
<comment type="similarity">
    <text evidence="2">Belongs to the SLC13A/DASS transporter (TC 2.A.47) family. DIT1 subfamily.</text>
</comment>
<comment type="subcellular location">
    <subcellularLocation>
        <location evidence="1">Plastid</location>
        <location evidence="1">Chloroplast inner membrane</location>
        <topology evidence="1">Multi-pass membrane protein</topology>
    </subcellularLocation>
</comment>
<protein>
    <recommendedName>
        <fullName evidence="12">SWIM-type domain-containing protein</fullName>
    </recommendedName>
</protein>
<keyword evidence="9" id="KW-0472">Membrane</keyword>
<evidence type="ECO:0000313" key="14">
    <source>
        <dbReference type="Proteomes" id="UP001152484"/>
    </source>
</evidence>
<dbReference type="PANTHER" id="PTHR42826">
    <property type="entry name" value="DICARBOXYLATE TRANSPORTER 2.1, CHLOROPLASTIC"/>
    <property type="match status" value="1"/>
</dbReference>